<dbReference type="RefSeq" id="WP_118468800.1">
    <property type="nucleotide sequence ID" value="NZ_CABIZW010000001.1"/>
</dbReference>
<evidence type="ECO:0000313" key="7">
    <source>
        <dbReference type="EMBL" id="RGT30770.1"/>
    </source>
</evidence>
<keyword evidence="3" id="KW-0378">Hydrolase</keyword>
<keyword evidence="2" id="KW-0479">Metal-binding</keyword>
<protein>
    <submittedName>
        <fullName evidence="7">DNA repair protein RadC</fullName>
    </submittedName>
</protein>
<dbReference type="PANTHER" id="PTHR30471">
    <property type="entry name" value="DNA REPAIR PROTEIN RADC"/>
    <property type="match status" value="1"/>
</dbReference>
<dbReference type="Gene3D" id="3.40.140.10">
    <property type="entry name" value="Cytidine Deaminase, domain 2"/>
    <property type="match status" value="1"/>
</dbReference>
<dbReference type="InterPro" id="IPR001405">
    <property type="entry name" value="UPF0758"/>
</dbReference>
<dbReference type="GO" id="GO:0006508">
    <property type="term" value="P:proteolysis"/>
    <property type="evidence" value="ECO:0007669"/>
    <property type="project" value="UniProtKB-KW"/>
</dbReference>
<dbReference type="GO" id="GO:0008237">
    <property type="term" value="F:metallopeptidase activity"/>
    <property type="evidence" value="ECO:0007669"/>
    <property type="project" value="UniProtKB-KW"/>
</dbReference>
<feature type="domain" description="MPN" evidence="6">
    <location>
        <begin position="74"/>
        <end position="196"/>
    </location>
</feature>
<keyword evidence="1" id="KW-0645">Protease</keyword>
<name>A0A412MZT1_9BACE</name>
<evidence type="ECO:0000259" key="6">
    <source>
        <dbReference type="PROSITE" id="PS50249"/>
    </source>
</evidence>
<evidence type="ECO:0000256" key="2">
    <source>
        <dbReference type="ARBA" id="ARBA00022723"/>
    </source>
</evidence>
<accession>A0A412MZT1</accession>
<dbReference type="InterPro" id="IPR020891">
    <property type="entry name" value="UPF0758_CS"/>
</dbReference>
<gene>
    <name evidence="7" type="ORF">DWX38_13635</name>
</gene>
<dbReference type="PROSITE" id="PS50249">
    <property type="entry name" value="MPN"/>
    <property type="match status" value="1"/>
</dbReference>
<keyword evidence="5" id="KW-0482">Metalloprotease</keyword>
<dbReference type="GO" id="GO:0046872">
    <property type="term" value="F:metal ion binding"/>
    <property type="evidence" value="ECO:0007669"/>
    <property type="project" value="UniProtKB-KW"/>
</dbReference>
<keyword evidence="4" id="KW-0862">Zinc</keyword>
<evidence type="ECO:0000256" key="1">
    <source>
        <dbReference type="ARBA" id="ARBA00022670"/>
    </source>
</evidence>
<reference evidence="7 8" key="1">
    <citation type="submission" date="2018-08" db="EMBL/GenBank/DDBJ databases">
        <title>A genome reference for cultivated species of the human gut microbiota.</title>
        <authorList>
            <person name="Zou Y."/>
            <person name="Xue W."/>
            <person name="Luo G."/>
        </authorList>
    </citation>
    <scope>NUCLEOTIDE SEQUENCE [LARGE SCALE GENOMIC DNA]</scope>
    <source>
        <strain evidence="7 8">AF19-1AC</strain>
    </source>
</reference>
<dbReference type="CDD" id="cd08071">
    <property type="entry name" value="MPN_DUF2466"/>
    <property type="match status" value="1"/>
</dbReference>
<evidence type="ECO:0000256" key="4">
    <source>
        <dbReference type="ARBA" id="ARBA00022833"/>
    </source>
</evidence>
<dbReference type="PROSITE" id="PS01302">
    <property type="entry name" value="UPF0758"/>
    <property type="match status" value="1"/>
</dbReference>
<evidence type="ECO:0000256" key="3">
    <source>
        <dbReference type="ARBA" id="ARBA00022801"/>
    </source>
</evidence>
<dbReference type="InterPro" id="IPR025657">
    <property type="entry name" value="RadC_JAB"/>
</dbReference>
<proteinExistence type="predicted"/>
<dbReference type="Proteomes" id="UP000285159">
    <property type="component" value="Unassembled WGS sequence"/>
</dbReference>
<dbReference type="Pfam" id="PF04002">
    <property type="entry name" value="RadC"/>
    <property type="match status" value="1"/>
</dbReference>
<dbReference type="PANTHER" id="PTHR30471:SF3">
    <property type="entry name" value="UPF0758 PROTEIN YEES-RELATED"/>
    <property type="match status" value="1"/>
</dbReference>
<dbReference type="AlphaFoldDB" id="A0A412MZT1"/>
<organism evidence="7 8">
    <name type="scientific">Bacteroides clarus</name>
    <dbReference type="NCBI Taxonomy" id="626929"/>
    <lineage>
        <taxon>Bacteria</taxon>
        <taxon>Pseudomonadati</taxon>
        <taxon>Bacteroidota</taxon>
        <taxon>Bacteroidia</taxon>
        <taxon>Bacteroidales</taxon>
        <taxon>Bacteroidaceae</taxon>
        <taxon>Bacteroides</taxon>
    </lineage>
</organism>
<dbReference type="InterPro" id="IPR037518">
    <property type="entry name" value="MPN"/>
</dbReference>
<sequence length="196" mass="22191">METLFDSACRYMSDSELIYEITNNKKIVTETEQQSGEYDLNGLFSSLTPGRKKVATAAIELYRRLQSRYNGQDAIRCSQDINALMYPFLWDLPNEELWVLALNNASRVIKKVRVSVGGITQTAADVRLIMRILVEVSATQFVVVHNHPSGSKQPSREDENVTERLKKAGTLFDIHMIDHIIIAGDAYYSFADEGRL</sequence>
<evidence type="ECO:0000313" key="8">
    <source>
        <dbReference type="Proteomes" id="UP000285159"/>
    </source>
</evidence>
<evidence type="ECO:0000256" key="5">
    <source>
        <dbReference type="ARBA" id="ARBA00023049"/>
    </source>
</evidence>
<comment type="caution">
    <text evidence="7">The sequence shown here is derived from an EMBL/GenBank/DDBJ whole genome shotgun (WGS) entry which is preliminary data.</text>
</comment>
<dbReference type="EMBL" id="QRWP01000012">
    <property type="protein sequence ID" value="RGT30770.1"/>
    <property type="molecule type" value="Genomic_DNA"/>
</dbReference>